<evidence type="ECO:0000313" key="2">
    <source>
        <dbReference type="EMBL" id="KAH9823744.1"/>
    </source>
</evidence>
<keyword evidence="1" id="KW-1133">Transmembrane helix</keyword>
<keyword evidence="3" id="KW-1185">Reference proteome</keyword>
<feature type="transmembrane region" description="Helical" evidence="1">
    <location>
        <begin position="39"/>
        <end position="63"/>
    </location>
</feature>
<accession>A0A9W7SMG3</accession>
<comment type="caution">
    <text evidence="2">The sequence shown here is derived from an EMBL/GenBank/DDBJ whole genome shotgun (WGS) entry which is preliminary data.</text>
</comment>
<gene>
    <name evidence="2" type="ORF">Tdes44962_MAKER04488</name>
</gene>
<sequence length="195" mass="21330">MAPLIAVQNEALSEPNNAPFQASTPRALSTRSLSHSAKIAVITVPCVASPLLVILIVVLLLWLAQRRKQSQTCTTAPTPRKQSHSLEESMEVIPPFTPTAASPRLDLQRLSVICEDGAGDEYISTRGSVIIHDTSEETKSVRRESEDSRNVVVVPESERKRAARMSARSSTWSIRLITELDEVCGETDRADSSPI</sequence>
<reference evidence="2 3" key="2">
    <citation type="journal article" date="2021" name="Curr. Genet.">
        <title>Genetic response to nitrogen starvation in the aggressive Eucalyptus foliar pathogen Teratosphaeria destructans.</title>
        <authorList>
            <person name="Havenga M."/>
            <person name="Wingfield B.D."/>
            <person name="Wingfield M.J."/>
            <person name="Dreyer L.L."/>
            <person name="Roets F."/>
            <person name="Aylward J."/>
        </authorList>
    </citation>
    <scope>NUCLEOTIDE SEQUENCE [LARGE SCALE GENOMIC DNA]</scope>
    <source>
        <strain evidence="2">CMW44962</strain>
    </source>
</reference>
<proteinExistence type="predicted"/>
<keyword evidence="1" id="KW-0812">Transmembrane</keyword>
<dbReference type="Proteomes" id="UP001138500">
    <property type="component" value="Unassembled WGS sequence"/>
</dbReference>
<keyword evidence="1" id="KW-0472">Membrane</keyword>
<dbReference type="EMBL" id="RIBY02002167">
    <property type="protein sequence ID" value="KAH9823744.1"/>
    <property type="molecule type" value="Genomic_DNA"/>
</dbReference>
<dbReference type="AlphaFoldDB" id="A0A9W7SMG3"/>
<organism evidence="2 3">
    <name type="scientific">Teratosphaeria destructans</name>
    <dbReference type="NCBI Taxonomy" id="418781"/>
    <lineage>
        <taxon>Eukaryota</taxon>
        <taxon>Fungi</taxon>
        <taxon>Dikarya</taxon>
        <taxon>Ascomycota</taxon>
        <taxon>Pezizomycotina</taxon>
        <taxon>Dothideomycetes</taxon>
        <taxon>Dothideomycetidae</taxon>
        <taxon>Mycosphaerellales</taxon>
        <taxon>Teratosphaeriaceae</taxon>
        <taxon>Teratosphaeria</taxon>
    </lineage>
</organism>
<evidence type="ECO:0000313" key="3">
    <source>
        <dbReference type="Proteomes" id="UP001138500"/>
    </source>
</evidence>
<reference evidence="2 3" key="1">
    <citation type="journal article" date="2018" name="IMA Fungus">
        <title>IMA Genome-F 10: Nine draft genome sequences of Claviceps purpurea s.lat., including C. arundinis, C. humidiphila, and C. cf. spartinae, pseudomolecules for the pitch canker pathogen Fusarium circinatum, draft genome of Davidsoniella eucalypti, Grosmannia galeiformis, Quambalaria eucalypti, and Teratosphaeria destructans.</title>
        <authorList>
            <person name="Wingfield B.D."/>
            <person name="Liu M."/>
            <person name="Nguyen H.D."/>
            <person name="Lane F.A."/>
            <person name="Morgan S.W."/>
            <person name="De Vos L."/>
            <person name="Wilken P.M."/>
            <person name="Duong T.A."/>
            <person name="Aylward J."/>
            <person name="Coetzee M.P."/>
            <person name="Dadej K."/>
            <person name="De Beer Z.W."/>
            <person name="Findlay W."/>
            <person name="Havenga M."/>
            <person name="Kolarik M."/>
            <person name="Menzies J.G."/>
            <person name="Naidoo K."/>
            <person name="Pochopski O."/>
            <person name="Shoukouhi P."/>
            <person name="Santana Q.C."/>
            <person name="Seifert K.A."/>
            <person name="Soal N."/>
            <person name="Steenkamp E.T."/>
            <person name="Tatham C.T."/>
            <person name="van der Nest M.A."/>
            <person name="Wingfield M.J."/>
        </authorList>
    </citation>
    <scope>NUCLEOTIDE SEQUENCE [LARGE SCALE GENOMIC DNA]</scope>
    <source>
        <strain evidence="2">CMW44962</strain>
    </source>
</reference>
<name>A0A9W7SMG3_9PEZI</name>
<protein>
    <submittedName>
        <fullName evidence="2">Uncharacterized protein</fullName>
    </submittedName>
</protein>
<evidence type="ECO:0000256" key="1">
    <source>
        <dbReference type="SAM" id="Phobius"/>
    </source>
</evidence>